<organism evidence="15 16">
    <name type="scientific">Paracoccus benzoatiresistens</name>
    <dbReference type="NCBI Taxonomy" id="2997341"/>
    <lineage>
        <taxon>Bacteria</taxon>
        <taxon>Pseudomonadati</taxon>
        <taxon>Pseudomonadota</taxon>
        <taxon>Alphaproteobacteria</taxon>
        <taxon>Rhodobacterales</taxon>
        <taxon>Paracoccaceae</taxon>
        <taxon>Paracoccus</taxon>
    </lineage>
</organism>
<dbReference type="Gene3D" id="1.10.287.130">
    <property type="match status" value="1"/>
</dbReference>
<dbReference type="InterPro" id="IPR003018">
    <property type="entry name" value="GAF"/>
</dbReference>
<comment type="subcellular location">
    <subcellularLocation>
        <location evidence="2">Membrane</location>
        <topology evidence="2">Multi-pass membrane protein</topology>
    </subcellularLocation>
</comment>
<evidence type="ECO:0000256" key="10">
    <source>
        <dbReference type="ARBA" id="ARBA00022989"/>
    </source>
</evidence>
<protein>
    <recommendedName>
        <fullName evidence="3">histidine kinase</fullName>
        <ecNumber evidence="3">2.7.13.3</ecNumber>
    </recommendedName>
</protein>
<dbReference type="InterPro" id="IPR036890">
    <property type="entry name" value="HATPase_C_sf"/>
</dbReference>
<dbReference type="Pfam" id="PF13492">
    <property type="entry name" value="GAF_3"/>
    <property type="match status" value="1"/>
</dbReference>
<dbReference type="RefSeq" id="WP_268942968.1">
    <property type="nucleotide sequence ID" value="NZ_JAPTYD010000025.1"/>
</dbReference>
<dbReference type="InterPro" id="IPR025201">
    <property type="entry name" value="KdpD_TM"/>
</dbReference>
<dbReference type="EC" id="2.7.13.3" evidence="3"/>
<comment type="catalytic activity">
    <reaction evidence="1">
        <text>ATP + protein L-histidine = ADP + protein N-phospho-L-histidine.</text>
        <dbReference type="EC" id="2.7.13.3"/>
    </reaction>
</comment>
<evidence type="ECO:0000256" key="11">
    <source>
        <dbReference type="ARBA" id="ARBA00023012"/>
    </source>
</evidence>
<evidence type="ECO:0000256" key="5">
    <source>
        <dbReference type="ARBA" id="ARBA00022679"/>
    </source>
</evidence>
<keyword evidence="12 13" id="KW-0472">Membrane</keyword>
<evidence type="ECO:0000256" key="3">
    <source>
        <dbReference type="ARBA" id="ARBA00012438"/>
    </source>
</evidence>
<dbReference type="InterPro" id="IPR003594">
    <property type="entry name" value="HATPase_dom"/>
</dbReference>
<dbReference type="InterPro" id="IPR014729">
    <property type="entry name" value="Rossmann-like_a/b/a_fold"/>
</dbReference>
<dbReference type="Gene3D" id="3.40.50.300">
    <property type="entry name" value="P-loop containing nucleotide triphosphate hydrolases"/>
    <property type="match status" value="1"/>
</dbReference>
<keyword evidence="9" id="KW-0067">ATP-binding</keyword>
<evidence type="ECO:0000256" key="4">
    <source>
        <dbReference type="ARBA" id="ARBA00022553"/>
    </source>
</evidence>
<sequence length="905" mass="96422">MTDDARPDPEQFLAEAHAEAGSAAAGRGRLKIFLGASPGVGKTYAMLEEAAARARAGTDVVVALAETHGRQETAALLAQLDQIPRRVITYRDRQLTEMDLDALLARRPQLALIDELAHTNVPGARHPKRWQDVEEVLAAGIDVYSTLNIQHIESLNDLVARITGVRVQETVPDMVLQMADEIKLIDLPPKDLIQRMREGKVYMPAEAGRALGNFFSRANLTALRELALRTAASRVDAEMLALNRGSGRAASQDRLMVCLDDPATAKGLVRAGRRMTDRARIPWVVATVVTPAVEARGPSAAGAMTDALQLAERLGAATRTLRAEGDVAGAFLDAARQLNVTRLILGRSAPGGWLARLAALVHPPLTQQLLAAAKGFEVTVLDPATDRPATPGAAPARPPQRQAHDRAWFRVLAESAVATAGATLIAWPLWHILPVASLAVVYLVGVLAVAMRLGTAGAIAASILGFLAYNYFFTEPFFSLRVAADESVVALLVFTVSALFTGSLAGRLKRQVEFMRATQVRTETLYDFARRIASATTTDDVLWAAAAHIAHTLECHSLILMPRMDGVLDQVQGFPAIEEDLDPHSQAAALWAYQKNQPAGRDTDTLPAADWMFLPLATQGAPMGSIGLRFLDPARRLDPETRRLLAAVEDQIAVAVERIAVESDLERARLVSETEKLRAALLNSVSHDLRTPLVTVIGALSAVAEGGLTPAQNRDLVAEALDEARRLDRFVGNLLGMTRLGHGALVPRRDTVAVAELIGRARADLARVLAPFRVEVAVAPGTPPVLADPVLMGQALANLLENATKYAPEGSTIRIAAQTVAGGVALIVSDEGPGIPDAERGQVFDIFHRAVQGDGQPAGTGLGLAIVKGMVEANEGSVAAIDPPEGRGAAIRMILPAAAPEDTDA</sequence>
<evidence type="ECO:0000256" key="6">
    <source>
        <dbReference type="ARBA" id="ARBA00022692"/>
    </source>
</evidence>
<keyword evidence="4" id="KW-0597">Phosphoprotein</keyword>
<dbReference type="Pfam" id="PF02702">
    <property type="entry name" value="KdpD"/>
    <property type="match status" value="1"/>
</dbReference>
<dbReference type="InterPro" id="IPR005467">
    <property type="entry name" value="His_kinase_dom"/>
</dbReference>
<dbReference type="InterPro" id="IPR003661">
    <property type="entry name" value="HisK_dim/P_dom"/>
</dbReference>
<dbReference type="Pfam" id="PF13493">
    <property type="entry name" value="DUF4118"/>
    <property type="match status" value="1"/>
</dbReference>
<evidence type="ECO:0000256" key="9">
    <source>
        <dbReference type="ARBA" id="ARBA00022840"/>
    </source>
</evidence>
<dbReference type="InterPro" id="IPR027417">
    <property type="entry name" value="P-loop_NTPase"/>
</dbReference>
<dbReference type="PROSITE" id="PS50109">
    <property type="entry name" value="HIS_KIN"/>
    <property type="match status" value="1"/>
</dbReference>
<dbReference type="InterPro" id="IPR038318">
    <property type="entry name" value="KdpD_sf"/>
</dbReference>
<evidence type="ECO:0000256" key="12">
    <source>
        <dbReference type="ARBA" id="ARBA00023136"/>
    </source>
</evidence>
<dbReference type="GO" id="GO:0016301">
    <property type="term" value="F:kinase activity"/>
    <property type="evidence" value="ECO:0007669"/>
    <property type="project" value="UniProtKB-KW"/>
</dbReference>
<comment type="caution">
    <text evidence="15">The sequence shown here is derived from an EMBL/GenBank/DDBJ whole genome shotgun (WGS) entry which is preliminary data.</text>
</comment>
<dbReference type="SUPFAM" id="SSF47384">
    <property type="entry name" value="Homodimeric domain of signal transducing histidine kinase"/>
    <property type="match status" value="1"/>
</dbReference>
<gene>
    <name evidence="15" type="ORF">OU682_14940</name>
</gene>
<dbReference type="SMART" id="SM00387">
    <property type="entry name" value="HATPase_c"/>
    <property type="match status" value="1"/>
</dbReference>
<evidence type="ECO:0000256" key="1">
    <source>
        <dbReference type="ARBA" id="ARBA00000085"/>
    </source>
</evidence>
<keyword evidence="5" id="KW-0808">Transferase</keyword>
<evidence type="ECO:0000256" key="13">
    <source>
        <dbReference type="SAM" id="Phobius"/>
    </source>
</evidence>
<dbReference type="Gene3D" id="1.20.120.620">
    <property type="entry name" value="Backbone structure of the membrane domain of e. Coli histidine kinase receptor kdpd"/>
    <property type="match status" value="1"/>
</dbReference>
<dbReference type="InterPro" id="IPR052023">
    <property type="entry name" value="Histidine_kinase_KdpD"/>
</dbReference>
<dbReference type="PANTHER" id="PTHR45569">
    <property type="entry name" value="SENSOR PROTEIN KDPD"/>
    <property type="match status" value="1"/>
</dbReference>
<dbReference type="InterPro" id="IPR003852">
    <property type="entry name" value="Sig_transdc_His_kinase_KdpD_N"/>
</dbReference>
<feature type="transmembrane region" description="Helical" evidence="13">
    <location>
        <begin position="488"/>
        <end position="506"/>
    </location>
</feature>
<proteinExistence type="predicted"/>
<dbReference type="Pfam" id="PF00512">
    <property type="entry name" value="HisKA"/>
    <property type="match status" value="1"/>
</dbReference>
<evidence type="ECO:0000259" key="14">
    <source>
        <dbReference type="PROSITE" id="PS50109"/>
    </source>
</evidence>
<dbReference type="InterPro" id="IPR029016">
    <property type="entry name" value="GAF-like_dom_sf"/>
</dbReference>
<dbReference type="PRINTS" id="PR00344">
    <property type="entry name" value="BCTRLSENSOR"/>
</dbReference>
<dbReference type="CDD" id="cd00082">
    <property type="entry name" value="HisKA"/>
    <property type="match status" value="1"/>
</dbReference>
<evidence type="ECO:0000256" key="8">
    <source>
        <dbReference type="ARBA" id="ARBA00022777"/>
    </source>
</evidence>
<evidence type="ECO:0000256" key="7">
    <source>
        <dbReference type="ARBA" id="ARBA00022741"/>
    </source>
</evidence>
<keyword evidence="6 13" id="KW-0812">Transmembrane</keyword>
<dbReference type="Gene3D" id="3.30.565.10">
    <property type="entry name" value="Histidine kinase-like ATPase, C-terminal domain"/>
    <property type="match status" value="1"/>
</dbReference>
<keyword evidence="7" id="KW-0547">Nucleotide-binding</keyword>
<dbReference type="Gene3D" id="3.30.450.40">
    <property type="match status" value="1"/>
</dbReference>
<dbReference type="EMBL" id="JAPTYD010000025">
    <property type="protein sequence ID" value="MCZ0962914.1"/>
    <property type="molecule type" value="Genomic_DNA"/>
</dbReference>
<dbReference type="Pfam" id="PF02518">
    <property type="entry name" value="HATPase_c"/>
    <property type="match status" value="1"/>
</dbReference>
<keyword evidence="8 15" id="KW-0418">Kinase</keyword>
<dbReference type="SUPFAM" id="SSF55874">
    <property type="entry name" value="ATPase domain of HSP90 chaperone/DNA topoisomerase II/histidine kinase"/>
    <property type="match status" value="1"/>
</dbReference>
<name>A0ABT4J709_9RHOB</name>
<accession>A0ABT4J709</accession>
<keyword evidence="11" id="KW-0902">Two-component regulatory system</keyword>
<evidence type="ECO:0000313" key="15">
    <source>
        <dbReference type="EMBL" id="MCZ0962914.1"/>
    </source>
</evidence>
<dbReference type="Proteomes" id="UP001149822">
    <property type="component" value="Unassembled WGS sequence"/>
</dbReference>
<keyword evidence="10 13" id="KW-1133">Transmembrane helix</keyword>
<dbReference type="InterPro" id="IPR036097">
    <property type="entry name" value="HisK_dim/P_sf"/>
</dbReference>
<dbReference type="SMART" id="SM00388">
    <property type="entry name" value="HisKA"/>
    <property type="match status" value="1"/>
</dbReference>
<feature type="domain" description="Histidine kinase" evidence="14">
    <location>
        <begin position="684"/>
        <end position="899"/>
    </location>
</feature>
<dbReference type="SUPFAM" id="SSF55781">
    <property type="entry name" value="GAF domain-like"/>
    <property type="match status" value="1"/>
</dbReference>
<dbReference type="SUPFAM" id="SSF52402">
    <property type="entry name" value="Adenine nucleotide alpha hydrolases-like"/>
    <property type="match status" value="1"/>
</dbReference>
<keyword evidence="16" id="KW-1185">Reference proteome</keyword>
<feature type="transmembrane region" description="Helical" evidence="13">
    <location>
        <begin position="439"/>
        <end position="468"/>
    </location>
</feature>
<reference evidence="15" key="1">
    <citation type="submission" date="2022-12" db="EMBL/GenBank/DDBJ databases">
        <title>Paracoccus sp. EF6 isolated from a lake water.</title>
        <authorList>
            <person name="Liu H."/>
        </authorList>
    </citation>
    <scope>NUCLEOTIDE SEQUENCE</scope>
    <source>
        <strain evidence="15">EF6</strain>
    </source>
</reference>
<dbReference type="Gene3D" id="3.40.50.620">
    <property type="entry name" value="HUPs"/>
    <property type="match status" value="1"/>
</dbReference>
<evidence type="ECO:0000256" key="2">
    <source>
        <dbReference type="ARBA" id="ARBA00004141"/>
    </source>
</evidence>
<dbReference type="InterPro" id="IPR004358">
    <property type="entry name" value="Sig_transdc_His_kin-like_C"/>
</dbReference>
<dbReference type="PANTHER" id="PTHR45569:SF1">
    <property type="entry name" value="SENSOR PROTEIN KDPD"/>
    <property type="match status" value="1"/>
</dbReference>
<evidence type="ECO:0000313" key="16">
    <source>
        <dbReference type="Proteomes" id="UP001149822"/>
    </source>
</evidence>